<dbReference type="Proteomes" id="UP000320762">
    <property type="component" value="Unassembled WGS sequence"/>
</dbReference>
<dbReference type="GO" id="GO:0008270">
    <property type="term" value="F:zinc ion binding"/>
    <property type="evidence" value="ECO:0007669"/>
    <property type="project" value="UniProtKB-KW"/>
</dbReference>
<keyword evidence="8" id="KW-1185">Reference proteome</keyword>
<sequence>MISDDDDFKLHYCSLCDQYFYSKHLLRQHVKHSNTHPRCETCDRPFLNGHALRKHYAISEKHQFCLDCEKHFNTASGFRWHINHVKCHPKRLSLTNQNLDDVQNDFDADWEDKQGQLEDERLAQEEAGVVSPSNIDVVPTLKVEVATVVLRKRYAQQTEIPVLNQRCPICLSTPKTAVATHCGHLFCAPCISKVLDVNGSCPTCRKPGYKVQLRRVDLRAF</sequence>
<dbReference type="InterPro" id="IPR036236">
    <property type="entry name" value="Znf_C2H2_sf"/>
</dbReference>
<dbReference type="Pfam" id="PF00097">
    <property type="entry name" value="zf-C3HC4"/>
    <property type="match status" value="1"/>
</dbReference>
<keyword evidence="3" id="KW-0862">Zinc</keyword>
<feature type="domain" description="RING-type" evidence="5">
    <location>
        <begin position="167"/>
        <end position="205"/>
    </location>
</feature>
<dbReference type="InterPro" id="IPR018957">
    <property type="entry name" value="Znf_C3HC4_RING-type"/>
</dbReference>
<dbReference type="EMBL" id="VDMD01000044">
    <property type="protein sequence ID" value="TRM57615.1"/>
    <property type="molecule type" value="Genomic_DNA"/>
</dbReference>
<dbReference type="PANTHER" id="PTHR47094">
    <property type="entry name" value="ELFLESS, ISOFORM B"/>
    <property type="match status" value="1"/>
</dbReference>
<evidence type="ECO:0000259" key="6">
    <source>
        <dbReference type="PROSITE" id="PS50157"/>
    </source>
</evidence>
<dbReference type="InterPro" id="IPR013083">
    <property type="entry name" value="Znf_RING/FYVE/PHD"/>
</dbReference>
<evidence type="ECO:0008006" key="9">
    <source>
        <dbReference type="Google" id="ProtNLM"/>
    </source>
</evidence>
<feature type="domain" description="C2H2-type" evidence="6">
    <location>
        <begin position="11"/>
        <end position="41"/>
    </location>
</feature>
<evidence type="ECO:0000256" key="1">
    <source>
        <dbReference type="ARBA" id="ARBA00022723"/>
    </source>
</evidence>
<dbReference type="GO" id="GO:0061630">
    <property type="term" value="F:ubiquitin protein ligase activity"/>
    <property type="evidence" value="ECO:0007669"/>
    <property type="project" value="InterPro"/>
</dbReference>
<evidence type="ECO:0000313" key="7">
    <source>
        <dbReference type="EMBL" id="TRM57615.1"/>
    </source>
</evidence>
<evidence type="ECO:0000259" key="5">
    <source>
        <dbReference type="PROSITE" id="PS50089"/>
    </source>
</evidence>
<gene>
    <name evidence="7" type="ORF">BD626DRAFT_464561</name>
</gene>
<dbReference type="InterPro" id="IPR049627">
    <property type="entry name" value="SLX8"/>
</dbReference>
<dbReference type="GO" id="GO:0032183">
    <property type="term" value="F:SUMO binding"/>
    <property type="evidence" value="ECO:0007669"/>
    <property type="project" value="TreeGrafter"/>
</dbReference>
<dbReference type="InterPro" id="IPR017907">
    <property type="entry name" value="Znf_RING_CS"/>
</dbReference>
<dbReference type="GO" id="GO:0033768">
    <property type="term" value="C:SUMO-targeted ubiquitin ligase complex"/>
    <property type="evidence" value="ECO:0007669"/>
    <property type="project" value="TreeGrafter"/>
</dbReference>
<keyword evidence="2 4" id="KW-0863">Zinc-finger</keyword>
<proteinExistence type="predicted"/>
<dbReference type="STRING" id="97359.A0A550BYJ1"/>
<comment type="caution">
    <text evidence="7">The sequence shown here is derived from an EMBL/GenBank/DDBJ whole genome shotgun (WGS) entry which is preliminary data.</text>
</comment>
<evidence type="ECO:0000313" key="8">
    <source>
        <dbReference type="Proteomes" id="UP000320762"/>
    </source>
</evidence>
<dbReference type="PROSITE" id="PS50089">
    <property type="entry name" value="ZF_RING_2"/>
    <property type="match status" value="1"/>
</dbReference>
<name>A0A550BYJ1_9AGAR</name>
<dbReference type="OrthoDB" id="6077919at2759"/>
<dbReference type="PROSITE" id="PS50157">
    <property type="entry name" value="ZINC_FINGER_C2H2_2"/>
    <property type="match status" value="1"/>
</dbReference>
<dbReference type="Gene3D" id="3.30.160.60">
    <property type="entry name" value="Classic Zinc Finger"/>
    <property type="match status" value="1"/>
</dbReference>
<protein>
    <recommendedName>
        <fullName evidence="9">RING-type domain-containing protein</fullName>
    </recommendedName>
</protein>
<dbReference type="SMART" id="SM00184">
    <property type="entry name" value="RING"/>
    <property type="match status" value="1"/>
</dbReference>
<dbReference type="Gene3D" id="3.30.40.10">
    <property type="entry name" value="Zinc/RING finger domain, C3HC4 (zinc finger)"/>
    <property type="match status" value="1"/>
</dbReference>
<reference evidence="7 8" key="1">
    <citation type="journal article" date="2019" name="New Phytol.">
        <title>Comparative genomics reveals unique wood-decay strategies and fruiting body development in the Schizophyllaceae.</title>
        <authorList>
            <person name="Almasi E."/>
            <person name="Sahu N."/>
            <person name="Krizsan K."/>
            <person name="Balint B."/>
            <person name="Kovacs G.M."/>
            <person name="Kiss B."/>
            <person name="Cseklye J."/>
            <person name="Drula E."/>
            <person name="Henrissat B."/>
            <person name="Nagy I."/>
            <person name="Chovatia M."/>
            <person name="Adam C."/>
            <person name="LaButti K."/>
            <person name="Lipzen A."/>
            <person name="Riley R."/>
            <person name="Grigoriev I.V."/>
            <person name="Nagy L.G."/>
        </authorList>
    </citation>
    <scope>NUCLEOTIDE SEQUENCE [LARGE SCALE GENOMIC DNA]</scope>
    <source>
        <strain evidence="7 8">NL-1724</strain>
    </source>
</reference>
<keyword evidence="1" id="KW-0479">Metal-binding</keyword>
<dbReference type="PANTHER" id="PTHR47094:SF1">
    <property type="entry name" value="RING-TYPE E3 UBIQUITIN TRANSFERASE"/>
    <property type="match status" value="1"/>
</dbReference>
<dbReference type="InterPro" id="IPR013087">
    <property type="entry name" value="Znf_C2H2_type"/>
</dbReference>
<dbReference type="SUPFAM" id="SSF57667">
    <property type="entry name" value="beta-beta-alpha zinc fingers"/>
    <property type="match status" value="1"/>
</dbReference>
<dbReference type="SUPFAM" id="SSF57850">
    <property type="entry name" value="RING/U-box"/>
    <property type="match status" value="1"/>
</dbReference>
<dbReference type="InterPro" id="IPR001841">
    <property type="entry name" value="Znf_RING"/>
</dbReference>
<dbReference type="GO" id="GO:0140082">
    <property type="term" value="F:SUMO-ubiquitin ligase activity"/>
    <property type="evidence" value="ECO:0007669"/>
    <property type="project" value="TreeGrafter"/>
</dbReference>
<dbReference type="PROSITE" id="PS00518">
    <property type="entry name" value="ZF_RING_1"/>
    <property type="match status" value="1"/>
</dbReference>
<dbReference type="GO" id="GO:0006511">
    <property type="term" value="P:ubiquitin-dependent protein catabolic process"/>
    <property type="evidence" value="ECO:0007669"/>
    <property type="project" value="TreeGrafter"/>
</dbReference>
<organism evidence="7 8">
    <name type="scientific">Schizophyllum amplum</name>
    <dbReference type="NCBI Taxonomy" id="97359"/>
    <lineage>
        <taxon>Eukaryota</taxon>
        <taxon>Fungi</taxon>
        <taxon>Dikarya</taxon>
        <taxon>Basidiomycota</taxon>
        <taxon>Agaricomycotina</taxon>
        <taxon>Agaricomycetes</taxon>
        <taxon>Agaricomycetidae</taxon>
        <taxon>Agaricales</taxon>
        <taxon>Schizophyllaceae</taxon>
        <taxon>Schizophyllum</taxon>
    </lineage>
</organism>
<dbReference type="SMART" id="SM00355">
    <property type="entry name" value="ZnF_C2H2"/>
    <property type="match status" value="3"/>
</dbReference>
<evidence type="ECO:0000256" key="2">
    <source>
        <dbReference type="ARBA" id="ARBA00022771"/>
    </source>
</evidence>
<evidence type="ECO:0000256" key="3">
    <source>
        <dbReference type="ARBA" id="ARBA00022833"/>
    </source>
</evidence>
<dbReference type="AlphaFoldDB" id="A0A550BYJ1"/>
<evidence type="ECO:0000256" key="4">
    <source>
        <dbReference type="PROSITE-ProRule" id="PRU00042"/>
    </source>
</evidence>
<accession>A0A550BYJ1</accession>